<dbReference type="EMBL" id="LAQJ01000237">
    <property type="protein sequence ID" value="KKO18749.1"/>
    <property type="molecule type" value="Genomic_DNA"/>
</dbReference>
<evidence type="ECO:0000313" key="1">
    <source>
        <dbReference type="EMBL" id="KKO18749.1"/>
    </source>
</evidence>
<dbReference type="AlphaFoldDB" id="A0A0M2UW72"/>
<protein>
    <recommendedName>
        <fullName evidence="3">SprT-like domain-containing protein</fullName>
    </recommendedName>
</protein>
<dbReference type="Proteomes" id="UP000034954">
    <property type="component" value="Unassembled WGS sequence"/>
</dbReference>
<evidence type="ECO:0008006" key="3">
    <source>
        <dbReference type="Google" id="ProtNLM"/>
    </source>
</evidence>
<comment type="caution">
    <text evidence="1">The sequence shown here is derived from an EMBL/GenBank/DDBJ whole genome shotgun (WGS) entry which is preliminary data.</text>
</comment>
<gene>
    <name evidence="1" type="ORF">BROFUL_02529</name>
</gene>
<keyword evidence="2" id="KW-1185">Reference proteome</keyword>
<name>A0A0M2UW72_9BACT</name>
<organism evidence="1 2">
    <name type="scientific">Candidatus Brocadia fulgida</name>
    <dbReference type="NCBI Taxonomy" id="380242"/>
    <lineage>
        <taxon>Bacteria</taxon>
        <taxon>Pseudomonadati</taxon>
        <taxon>Planctomycetota</taxon>
        <taxon>Candidatus Brocadiia</taxon>
        <taxon>Candidatus Brocadiales</taxon>
        <taxon>Candidatus Brocadiaceae</taxon>
        <taxon>Candidatus Brocadia</taxon>
    </lineage>
</organism>
<proteinExistence type="predicted"/>
<sequence>MNLEFDPSLIEEVIFGELKAREEKGDFTLTLEYHSSIDPVYENFPLDERPSQFKKIEWDFFKKLEYPKLIKEVFSEFPELEEKSAGGVIAKAVNNFDEGSYLTKGMNQESGQKRIVVKLLPERFLDIPYLKKLVRHELTHASDMLSDSYGYRDERLGGNPMEESIVKERYCVFWDIYVDSRLIRKGKETLSDKDIRYNEFSALYKKIPDEVKMAIFDVLWQDEKLTHEKILRMARDVNEVIKISDGLPIKHTLKKKKTILPGTQCPLCQFRTYQWMEGIEQDEYLVNEIKKDFPDWEPEDGVCGQCAEAYKVRKTVC</sequence>
<accession>A0A0M2UW72</accession>
<evidence type="ECO:0000313" key="2">
    <source>
        <dbReference type="Proteomes" id="UP000034954"/>
    </source>
</evidence>
<reference evidence="1 2" key="1">
    <citation type="journal article" date="2013" name="BMC Microbiol.">
        <title>Identification of the type II cytochrome c maturation pathway in anammox bacteria by comparative genomics.</title>
        <authorList>
            <person name="Ferousi C."/>
            <person name="Speth D.R."/>
            <person name="Reimann J."/>
            <person name="Op den Camp H.J."/>
            <person name="Allen J.W."/>
            <person name="Keltjens J.T."/>
            <person name="Jetten M.S."/>
        </authorList>
    </citation>
    <scope>NUCLEOTIDE SEQUENCE [LARGE SCALE GENOMIC DNA]</scope>
    <source>
        <strain evidence="1">RU1</strain>
    </source>
</reference>